<dbReference type="InterPro" id="IPR009387">
    <property type="entry name" value="HigB-2"/>
</dbReference>
<dbReference type="EMBL" id="JBHUGF010000001">
    <property type="protein sequence ID" value="MFD1988384.1"/>
    <property type="molecule type" value="Genomic_DNA"/>
</dbReference>
<comment type="caution">
    <text evidence="1">The sequence shown here is derived from an EMBL/GenBank/DDBJ whole genome shotgun (WGS) entry which is preliminary data.</text>
</comment>
<dbReference type="Proteomes" id="UP001597403">
    <property type="component" value="Unassembled WGS sequence"/>
</dbReference>
<protein>
    <submittedName>
        <fullName evidence="1">Type II toxin-antitoxin system RelE/ParE family toxin</fullName>
    </submittedName>
</protein>
<dbReference type="RefSeq" id="WP_204826373.1">
    <property type="nucleotide sequence ID" value="NZ_JBHUGF010000001.1"/>
</dbReference>
<proteinExistence type="predicted"/>
<dbReference type="PIRSF" id="PIRSF039032">
    <property type="entry name" value="HigB-2"/>
    <property type="match status" value="1"/>
</dbReference>
<dbReference type="Pfam" id="PF06296">
    <property type="entry name" value="RelE"/>
    <property type="match status" value="1"/>
</dbReference>
<evidence type="ECO:0000313" key="2">
    <source>
        <dbReference type="Proteomes" id="UP001597403"/>
    </source>
</evidence>
<organism evidence="1 2">
    <name type="scientific">Paenibacillus nicotianae</name>
    <dbReference type="NCBI Taxonomy" id="1526551"/>
    <lineage>
        <taxon>Bacteria</taxon>
        <taxon>Bacillati</taxon>
        <taxon>Bacillota</taxon>
        <taxon>Bacilli</taxon>
        <taxon>Bacillales</taxon>
        <taxon>Paenibacillaceae</taxon>
        <taxon>Paenibacillus</taxon>
    </lineage>
</organism>
<accession>A0ABW4UQS1</accession>
<gene>
    <name evidence="1" type="ORF">ACFSGI_00185</name>
</gene>
<keyword evidence="2" id="KW-1185">Reference proteome</keyword>
<sequence length="111" mass="12489">MQRIFIMTAQFDKKFASLDLYDTDLKALQNDLLTSPSKGDVIQGTGGLRKLRYAREGRGKSGDARIIYLDMPSQSKIILIAAFGKNEQSNLTQQEKNMLKALVAQFKSIYL</sequence>
<name>A0ABW4UQS1_9BACL</name>
<evidence type="ECO:0000313" key="1">
    <source>
        <dbReference type="EMBL" id="MFD1988384.1"/>
    </source>
</evidence>
<reference evidence="2" key="1">
    <citation type="journal article" date="2019" name="Int. J. Syst. Evol. Microbiol.">
        <title>The Global Catalogue of Microorganisms (GCM) 10K type strain sequencing project: providing services to taxonomists for standard genome sequencing and annotation.</title>
        <authorList>
            <consortium name="The Broad Institute Genomics Platform"/>
            <consortium name="The Broad Institute Genome Sequencing Center for Infectious Disease"/>
            <person name="Wu L."/>
            <person name="Ma J."/>
        </authorList>
    </citation>
    <scope>NUCLEOTIDE SEQUENCE [LARGE SCALE GENOMIC DNA]</scope>
    <source>
        <strain evidence="2">CGMCC 1.15067</strain>
    </source>
</reference>